<sequence length="166" mass="18755">MFSREQSAIGDLFERHRRELMTYLLRRVGRDDAPDLLQETFARFIARIEAEAVAEPPPFLQKIAMNLVRDFARAKAAETKLFELGAVGADAPSPELSPLAQMEAMEKWRLVHAAILALPPRCREVFVLYMNDGLDLGAIASRLGMSRNMAQKHMRMALARCWAALE</sequence>
<evidence type="ECO:0000256" key="2">
    <source>
        <dbReference type="ARBA" id="ARBA00023015"/>
    </source>
</evidence>
<dbReference type="Gene3D" id="1.10.10.10">
    <property type="entry name" value="Winged helix-like DNA-binding domain superfamily/Winged helix DNA-binding domain"/>
    <property type="match status" value="1"/>
</dbReference>
<dbReference type="InterPro" id="IPR014284">
    <property type="entry name" value="RNA_pol_sigma-70_dom"/>
</dbReference>
<evidence type="ECO:0000256" key="1">
    <source>
        <dbReference type="ARBA" id="ARBA00010641"/>
    </source>
</evidence>
<dbReference type="NCBIfam" id="TIGR02937">
    <property type="entry name" value="sigma70-ECF"/>
    <property type="match status" value="1"/>
</dbReference>
<dbReference type="PANTHER" id="PTHR43133">
    <property type="entry name" value="RNA POLYMERASE ECF-TYPE SIGMA FACTO"/>
    <property type="match status" value="1"/>
</dbReference>
<keyword evidence="4" id="KW-0804">Transcription</keyword>
<gene>
    <name evidence="7" type="ORF">CQW49_18125</name>
</gene>
<feature type="domain" description="RNA polymerase sigma-70 region 2" evidence="5">
    <location>
        <begin position="12"/>
        <end position="76"/>
    </location>
</feature>
<comment type="similarity">
    <text evidence="1">Belongs to the sigma-70 factor family. ECF subfamily.</text>
</comment>
<dbReference type="GO" id="GO:0016987">
    <property type="term" value="F:sigma factor activity"/>
    <property type="evidence" value="ECO:0007669"/>
    <property type="project" value="UniProtKB-KW"/>
</dbReference>
<dbReference type="RefSeq" id="WP_003615196.1">
    <property type="nucleotide sequence ID" value="NZ_ADVE02000001.1"/>
</dbReference>
<dbReference type="InterPro" id="IPR036388">
    <property type="entry name" value="WH-like_DNA-bd_sf"/>
</dbReference>
<reference evidence="8" key="1">
    <citation type="submission" date="2017-10" db="EMBL/GenBank/DDBJ databases">
        <title>Completed PacBio SMRT sequence of Methylosinus trichosporium OB3b reveals presence of a third large plasmid.</title>
        <authorList>
            <person name="Charles T.C."/>
            <person name="Lynch M.D.J."/>
            <person name="Heil J.R."/>
            <person name="Cheng J."/>
        </authorList>
    </citation>
    <scope>NUCLEOTIDE SEQUENCE [LARGE SCALE GENOMIC DNA]</scope>
    <source>
        <strain evidence="8">OB3b</strain>
    </source>
</reference>
<accession>A0A2D2D3L1</accession>
<dbReference type="KEGG" id="mtw:CQW49_18125"/>
<evidence type="ECO:0000259" key="5">
    <source>
        <dbReference type="Pfam" id="PF04542"/>
    </source>
</evidence>
<dbReference type="InterPro" id="IPR013325">
    <property type="entry name" value="RNA_pol_sigma_r2"/>
</dbReference>
<dbReference type="STRING" id="595536.GCA_000178815_01556"/>
<dbReference type="Pfam" id="PF04542">
    <property type="entry name" value="Sigma70_r2"/>
    <property type="match status" value="1"/>
</dbReference>
<keyword evidence="2" id="KW-0805">Transcription regulation</keyword>
<name>A0A2D2D3L1_METT3</name>
<dbReference type="SUPFAM" id="SSF88946">
    <property type="entry name" value="Sigma2 domain of RNA polymerase sigma factors"/>
    <property type="match status" value="1"/>
</dbReference>
<dbReference type="InterPro" id="IPR013324">
    <property type="entry name" value="RNA_pol_sigma_r3/r4-like"/>
</dbReference>
<dbReference type="GO" id="GO:0003677">
    <property type="term" value="F:DNA binding"/>
    <property type="evidence" value="ECO:0007669"/>
    <property type="project" value="InterPro"/>
</dbReference>
<protein>
    <submittedName>
        <fullName evidence="7">Sigma-70 family RNA polymerase sigma factor</fullName>
    </submittedName>
</protein>
<keyword evidence="8" id="KW-1185">Reference proteome</keyword>
<dbReference type="Gene3D" id="1.10.1740.10">
    <property type="match status" value="1"/>
</dbReference>
<feature type="domain" description="RNA polymerase sigma factor 70 region 4 type 2" evidence="6">
    <location>
        <begin position="110"/>
        <end position="161"/>
    </location>
</feature>
<dbReference type="InterPro" id="IPR039425">
    <property type="entry name" value="RNA_pol_sigma-70-like"/>
</dbReference>
<dbReference type="PANTHER" id="PTHR43133:SF63">
    <property type="entry name" value="RNA POLYMERASE SIGMA FACTOR FECI-RELATED"/>
    <property type="match status" value="1"/>
</dbReference>
<evidence type="ECO:0000259" key="6">
    <source>
        <dbReference type="Pfam" id="PF08281"/>
    </source>
</evidence>
<dbReference type="SUPFAM" id="SSF88659">
    <property type="entry name" value="Sigma3 and sigma4 domains of RNA polymerase sigma factors"/>
    <property type="match status" value="1"/>
</dbReference>
<dbReference type="AlphaFoldDB" id="A0A2D2D3L1"/>
<dbReference type="Pfam" id="PF08281">
    <property type="entry name" value="Sigma70_r4_2"/>
    <property type="match status" value="1"/>
</dbReference>
<dbReference type="EMBL" id="CP023737">
    <property type="protein sequence ID" value="ATQ69583.1"/>
    <property type="molecule type" value="Genomic_DNA"/>
</dbReference>
<evidence type="ECO:0000256" key="3">
    <source>
        <dbReference type="ARBA" id="ARBA00023082"/>
    </source>
</evidence>
<dbReference type="Proteomes" id="UP000230709">
    <property type="component" value="Chromosome"/>
</dbReference>
<evidence type="ECO:0000313" key="8">
    <source>
        <dbReference type="Proteomes" id="UP000230709"/>
    </source>
</evidence>
<dbReference type="GO" id="GO:0006352">
    <property type="term" value="P:DNA-templated transcription initiation"/>
    <property type="evidence" value="ECO:0007669"/>
    <property type="project" value="InterPro"/>
</dbReference>
<dbReference type="InterPro" id="IPR007627">
    <property type="entry name" value="RNA_pol_sigma70_r2"/>
</dbReference>
<evidence type="ECO:0000256" key="4">
    <source>
        <dbReference type="ARBA" id="ARBA00023163"/>
    </source>
</evidence>
<organism evidence="7 8">
    <name type="scientific">Methylosinus trichosporium (strain ATCC 35070 / NCIMB 11131 / UNIQEM 75 / OB3b)</name>
    <dbReference type="NCBI Taxonomy" id="595536"/>
    <lineage>
        <taxon>Bacteria</taxon>
        <taxon>Pseudomonadati</taxon>
        <taxon>Pseudomonadota</taxon>
        <taxon>Alphaproteobacteria</taxon>
        <taxon>Hyphomicrobiales</taxon>
        <taxon>Methylocystaceae</taxon>
        <taxon>Methylosinus</taxon>
    </lineage>
</organism>
<evidence type="ECO:0000313" key="7">
    <source>
        <dbReference type="EMBL" id="ATQ69583.1"/>
    </source>
</evidence>
<dbReference type="InterPro" id="IPR013249">
    <property type="entry name" value="RNA_pol_sigma70_r4_t2"/>
</dbReference>
<proteinExistence type="inferred from homology"/>
<keyword evidence="3" id="KW-0731">Sigma factor</keyword>